<dbReference type="AlphaFoldDB" id="A0A4Q2RA80"/>
<evidence type="ECO:0000256" key="1">
    <source>
        <dbReference type="SAM" id="MobiDB-lite"/>
    </source>
</evidence>
<keyword evidence="2" id="KW-0812">Transmembrane</keyword>
<sequence>MAPRAARDGGLERLRLPRVRSSSKSRAVSSARGRHGAPEPADTARQPRSIAGHPMHRDRRCAPRPRRFRAFLAGSSGAAAVEFAILGLVFTMLLCFVVEIGMTMLMQSTLNEAAQAASRLIRTGSVQQAGGQPAPFQAALCAKVKLLMDCAQVRYDVIAGDRFATLPIGVQTDADSQLVNTRFVPGSAGQNVVVQVGYTRSLYFPILKDVMGHHGNLLILSTVVFQNEPY</sequence>
<gene>
    <name evidence="4" type="ORF">D3272_17325</name>
</gene>
<dbReference type="Proteomes" id="UP000289411">
    <property type="component" value="Unassembled WGS sequence"/>
</dbReference>
<protein>
    <submittedName>
        <fullName evidence="4">Pilus assembly protein</fullName>
    </submittedName>
</protein>
<name>A0A4Q2RA80_9HYPH</name>
<evidence type="ECO:0000313" key="5">
    <source>
        <dbReference type="Proteomes" id="UP000289411"/>
    </source>
</evidence>
<reference evidence="4 5" key="2">
    <citation type="submission" date="2019-02" db="EMBL/GenBank/DDBJ databases">
        <title>'Lichenibacterium ramalinii' gen. nov. sp. nov., 'Lichenibacterium minor' gen. nov. sp. nov.</title>
        <authorList>
            <person name="Pankratov T."/>
        </authorList>
    </citation>
    <scope>NUCLEOTIDE SEQUENCE [LARGE SCALE GENOMIC DNA]</scope>
    <source>
        <strain evidence="4 5">RmlP001</strain>
    </source>
</reference>
<organism evidence="4 5">
    <name type="scientific">Lichenibacterium ramalinae</name>
    <dbReference type="NCBI Taxonomy" id="2316527"/>
    <lineage>
        <taxon>Bacteria</taxon>
        <taxon>Pseudomonadati</taxon>
        <taxon>Pseudomonadota</taxon>
        <taxon>Alphaproteobacteria</taxon>
        <taxon>Hyphomicrobiales</taxon>
        <taxon>Lichenihabitantaceae</taxon>
        <taxon>Lichenibacterium</taxon>
    </lineage>
</organism>
<evidence type="ECO:0000259" key="3">
    <source>
        <dbReference type="Pfam" id="PF07811"/>
    </source>
</evidence>
<keyword evidence="2" id="KW-0472">Membrane</keyword>
<evidence type="ECO:0000256" key="2">
    <source>
        <dbReference type="SAM" id="Phobius"/>
    </source>
</evidence>
<reference evidence="4 5" key="1">
    <citation type="submission" date="2018-09" db="EMBL/GenBank/DDBJ databases">
        <authorList>
            <person name="Grouzdev D.S."/>
            <person name="Krutkina M.S."/>
        </authorList>
    </citation>
    <scope>NUCLEOTIDE SEQUENCE [LARGE SCALE GENOMIC DNA]</scope>
    <source>
        <strain evidence="4 5">RmlP001</strain>
    </source>
</reference>
<dbReference type="Pfam" id="PF07811">
    <property type="entry name" value="TadE"/>
    <property type="match status" value="1"/>
</dbReference>
<feature type="compositionally biased region" description="Basic and acidic residues" evidence="1">
    <location>
        <begin position="1"/>
        <end position="15"/>
    </location>
</feature>
<dbReference type="OrthoDB" id="8002963at2"/>
<dbReference type="EMBL" id="QYBC01000015">
    <property type="protein sequence ID" value="RYB03191.1"/>
    <property type="molecule type" value="Genomic_DNA"/>
</dbReference>
<keyword evidence="5" id="KW-1185">Reference proteome</keyword>
<feature type="domain" description="TadE-like" evidence="3">
    <location>
        <begin position="77"/>
        <end position="119"/>
    </location>
</feature>
<comment type="caution">
    <text evidence="4">The sequence shown here is derived from an EMBL/GenBank/DDBJ whole genome shotgun (WGS) entry which is preliminary data.</text>
</comment>
<dbReference type="InterPro" id="IPR012495">
    <property type="entry name" value="TadE-like_dom"/>
</dbReference>
<proteinExistence type="predicted"/>
<evidence type="ECO:0000313" key="4">
    <source>
        <dbReference type="EMBL" id="RYB03191.1"/>
    </source>
</evidence>
<accession>A0A4Q2RA80</accession>
<feature type="transmembrane region" description="Helical" evidence="2">
    <location>
        <begin position="77"/>
        <end position="98"/>
    </location>
</feature>
<feature type="region of interest" description="Disordered" evidence="1">
    <location>
        <begin position="1"/>
        <end position="60"/>
    </location>
</feature>
<keyword evidence="2" id="KW-1133">Transmembrane helix</keyword>